<dbReference type="EMBL" id="CP002045">
    <property type="protein sequence ID" value="ADH93181.1"/>
    <property type="molecule type" value="Genomic_DNA"/>
</dbReference>
<dbReference type="Proteomes" id="UP000000376">
    <property type="component" value="Chromosome"/>
</dbReference>
<evidence type="ECO:0000256" key="2">
    <source>
        <dbReference type="ARBA" id="ARBA00022801"/>
    </source>
</evidence>
<dbReference type="CDD" id="cd10028">
    <property type="entry name" value="UDG-F2_TDG_MUG"/>
    <property type="match status" value="1"/>
</dbReference>
<keyword evidence="6" id="KW-1185">Reference proteome</keyword>
<feature type="domain" description="Uracil-DNA glycosylase-like" evidence="4">
    <location>
        <begin position="29"/>
        <end position="189"/>
    </location>
</feature>
<evidence type="ECO:0000313" key="5">
    <source>
        <dbReference type="EMBL" id="ADH93181.1"/>
    </source>
</evidence>
<dbReference type="AlphaFoldDB" id="D7BKK1"/>
<dbReference type="HOGENOM" id="CLU_042829_3_0_11"/>
<dbReference type="InterPro" id="IPR015637">
    <property type="entry name" value="MUG/TDG"/>
</dbReference>
<evidence type="ECO:0000313" key="6">
    <source>
        <dbReference type="Proteomes" id="UP000000376"/>
    </source>
</evidence>
<dbReference type="SUPFAM" id="SSF52141">
    <property type="entry name" value="Uracil-DNA glycosylase-like"/>
    <property type="match status" value="1"/>
</dbReference>
<evidence type="ECO:0000256" key="3">
    <source>
        <dbReference type="ARBA" id="ARBA00023204"/>
    </source>
</evidence>
<dbReference type="InterPro" id="IPR005122">
    <property type="entry name" value="Uracil-DNA_glycosylase-like"/>
</dbReference>
<evidence type="ECO:0000259" key="4">
    <source>
        <dbReference type="Pfam" id="PF03167"/>
    </source>
</evidence>
<reference evidence="5 6" key="1">
    <citation type="journal article" date="2010" name="Stand. Genomic Sci.">
        <title>Complete genome sequence of Arcanobacterium haemolyticum type strain (11018).</title>
        <authorList>
            <person name="Yasawong M."/>
            <person name="Teshima H."/>
            <person name="Lapidus A."/>
            <person name="Nolan M."/>
            <person name="Lucas S."/>
            <person name="Glavina Del Rio T."/>
            <person name="Tice H."/>
            <person name="Cheng J."/>
            <person name="Bruce D."/>
            <person name="Detter C."/>
            <person name="Tapia R."/>
            <person name="Han C."/>
            <person name="Goodwin L."/>
            <person name="Pitluck S."/>
            <person name="Liolios K."/>
            <person name="Ivanova N."/>
            <person name="Mavromatis K."/>
            <person name="Mikhailova N."/>
            <person name="Pati A."/>
            <person name="Chen A."/>
            <person name="Palaniappan K."/>
            <person name="Land M."/>
            <person name="Hauser L."/>
            <person name="Chang Y."/>
            <person name="Jeffries C."/>
            <person name="Rohde M."/>
            <person name="Sikorski J."/>
            <person name="Pukall R."/>
            <person name="Goker M."/>
            <person name="Woyke T."/>
            <person name="Bristow J."/>
            <person name="Eisen J."/>
            <person name="Markowitz V."/>
            <person name="Hugenholtz P."/>
            <person name="Kyrpides N."/>
            <person name="Klenk H."/>
        </authorList>
    </citation>
    <scope>NUCLEOTIDE SEQUENCE [LARGE SCALE GENOMIC DNA]</scope>
    <source>
        <strain evidence="6">ATCC 9345 / DSM 20595 / CCUG 17215 / LMG 16163 / NBRC 15585 / NCTC 8452 / 11018</strain>
    </source>
</reference>
<accession>D7BKK1</accession>
<dbReference type="GO" id="GO:0006285">
    <property type="term" value="P:base-excision repair, AP site formation"/>
    <property type="evidence" value="ECO:0007669"/>
    <property type="project" value="InterPro"/>
</dbReference>
<dbReference type="InterPro" id="IPR036895">
    <property type="entry name" value="Uracil-DNA_glycosylase-like_sf"/>
</dbReference>
<dbReference type="eggNOG" id="COG3663">
    <property type="taxonomic scope" value="Bacteria"/>
</dbReference>
<keyword evidence="3" id="KW-0234">DNA repair</keyword>
<protein>
    <submittedName>
        <fullName evidence="5">Uracil-DNA glycosylase superfamily</fullName>
    </submittedName>
</protein>
<dbReference type="KEGG" id="ahe:Arch_1480"/>
<dbReference type="Pfam" id="PF03167">
    <property type="entry name" value="UDG"/>
    <property type="match status" value="1"/>
</dbReference>
<name>D7BKK1_ARCHD</name>
<dbReference type="STRING" id="644284.Arch_1480"/>
<dbReference type="RefSeq" id="WP_013170671.1">
    <property type="nucleotide sequence ID" value="NC_014218.1"/>
</dbReference>
<sequence>MRISPLGGRRPTRAELGNFVNGTLDDIDCPDPWLLIVGINPGLWSAAVNAPFAAPSNRFWPSLYHAGLTSRLVNATAGLLPEDEADLISRRIGLTNFVNRATAKASELTKAELETGSKRIVSLVEERRPSVVAILGITAYRDAFAEPKARMGLQRNPAPRLLGGAELWVLPQPSGLNAHATLPVLVDWWERVKERRK</sequence>
<dbReference type="GO" id="GO:0004844">
    <property type="term" value="F:uracil DNA N-glycosylase activity"/>
    <property type="evidence" value="ECO:0007669"/>
    <property type="project" value="TreeGrafter"/>
</dbReference>
<dbReference type="GO" id="GO:0008263">
    <property type="term" value="F:pyrimidine-specific mismatch base pair DNA N-glycosylase activity"/>
    <property type="evidence" value="ECO:0007669"/>
    <property type="project" value="TreeGrafter"/>
</dbReference>
<dbReference type="PANTHER" id="PTHR12159">
    <property type="entry name" value="G/T AND G/U MISMATCH-SPECIFIC DNA GLYCOSYLASE"/>
    <property type="match status" value="1"/>
</dbReference>
<dbReference type="PANTHER" id="PTHR12159:SF9">
    <property type="entry name" value="G_T MISMATCH-SPECIFIC THYMINE DNA GLYCOSYLASE"/>
    <property type="match status" value="1"/>
</dbReference>
<proteinExistence type="predicted"/>
<keyword evidence="2" id="KW-0378">Hydrolase</keyword>
<gene>
    <name evidence="5" type="ordered locus">Arch_1480</name>
</gene>
<organism evidence="5 6">
    <name type="scientific">Arcanobacterium haemolyticum (strain ATCC 9345 / DSM 20595 / CCM 5947 / CCUG 17215 / LMG 16163 / NBRC 15585 / NCTC 8452 / 11018)</name>
    <dbReference type="NCBI Taxonomy" id="644284"/>
    <lineage>
        <taxon>Bacteria</taxon>
        <taxon>Bacillati</taxon>
        <taxon>Actinomycetota</taxon>
        <taxon>Actinomycetes</taxon>
        <taxon>Actinomycetales</taxon>
        <taxon>Actinomycetaceae</taxon>
        <taxon>Arcanobacterium</taxon>
    </lineage>
</organism>
<keyword evidence="1" id="KW-0227">DNA damage</keyword>
<dbReference type="Gene3D" id="3.40.470.10">
    <property type="entry name" value="Uracil-DNA glycosylase-like domain"/>
    <property type="match status" value="1"/>
</dbReference>
<evidence type="ECO:0000256" key="1">
    <source>
        <dbReference type="ARBA" id="ARBA00022763"/>
    </source>
</evidence>